<proteinExistence type="predicted"/>
<protein>
    <submittedName>
        <fullName evidence="1">Uncharacterized protein</fullName>
    </submittedName>
</protein>
<evidence type="ECO:0000313" key="2">
    <source>
        <dbReference type="EMBL" id="QII10360.1"/>
    </source>
</evidence>
<reference evidence="2 3" key="3">
    <citation type="submission" date="2020-02" db="EMBL/GenBank/DDBJ databases">
        <title>Newly sequenced genome of strain CSTR1 showed variability in Candidatus Kuenenia stuttgartiensis genomes.</title>
        <authorList>
            <person name="Ding C."/>
            <person name="Adrian L."/>
        </authorList>
    </citation>
    <scope>NUCLEOTIDE SEQUENCE [LARGE SCALE GENOMIC DNA]</scope>
    <source>
        <strain evidence="2 3">CSTR1</strain>
    </source>
</reference>
<dbReference type="EMBL" id="CP049055">
    <property type="protein sequence ID" value="QII10360.1"/>
    <property type="molecule type" value="Genomic_DNA"/>
</dbReference>
<dbReference type="Proteomes" id="UP000501926">
    <property type="component" value="Chromosome"/>
</dbReference>
<name>Q1PYW5_KUEST</name>
<reference evidence="1" key="2">
    <citation type="submission" date="2006-01" db="EMBL/GenBank/DDBJ databases">
        <authorList>
            <person name="Genoscope"/>
        </authorList>
    </citation>
    <scope>NUCLEOTIDE SEQUENCE</scope>
</reference>
<gene>
    <name evidence="2" type="ORF">KsCSTR_09810</name>
    <name evidence="1" type="ORF">kustd1532</name>
</gene>
<evidence type="ECO:0000313" key="1">
    <source>
        <dbReference type="EMBL" id="CAJ72277.1"/>
    </source>
</evidence>
<evidence type="ECO:0000313" key="3">
    <source>
        <dbReference type="Proteomes" id="UP000501926"/>
    </source>
</evidence>
<reference evidence="1" key="1">
    <citation type="journal article" date="2006" name="Nature">
        <title>Deciphering the evolution and metabolism of an anammox bacterium from a community genome.</title>
        <authorList>
            <person name="Strous M."/>
            <person name="Pelletier E."/>
            <person name="Mangenot S."/>
            <person name="Rattei T."/>
            <person name="Lehner A."/>
            <person name="Taylor M.W."/>
            <person name="Horn M."/>
            <person name="Daims H."/>
            <person name="Bartol-Mavel D."/>
            <person name="Wincker P."/>
            <person name="Barbe V."/>
            <person name="Fonknechten N."/>
            <person name="Vallenet D."/>
            <person name="Segurens B."/>
            <person name="Schenowitz-Truong C."/>
            <person name="Medigue C."/>
            <person name="Collingro A."/>
            <person name="Snel B."/>
            <person name="Dutilh B.E."/>
            <person name="OpDenCamp H.J.M."/>
            <person name="vanDerDrift C."/>
            <person name="Cirpus I."/>
            <person name="vanDePas-Schoonen K.T."/>
            <person name="Harhangi H.R."/>
            <person name="vanNiftrik L."/>
            <person name="Schmid M."/>
            <person name="Keltjens J."/>
            <person name="vanDeVossenberg J."/>
            <person name="Kartal B."/>
            <person name="Meier H."/>
            <person name="Frishman D."/>
            <person name="Huynen M.A."/>
            <person name="Mewes H."/>
            <person name="Weissenbach J."/>
            <person name="Jetten M.S.M."/>
            <person name="Wagner M."/>
            <person name="LePaslier D."/>
        </authorList>
    </citation>
    <scope>NUCLEOTIDE SEQUENCE</scope>
</reference>
<sequence>MHKFYKNQLNHGTQGSSINRKFKKCVYYSKTRRFWLQQLAGTLCRFTRYDLNPKS</sequence>
<accession>Q1PYW5</accession>
<organism evidence="1">
    <name type="scientific">Kuenenia stuttgartiensis</name>
    <dbReference type="NCBI Taxonomy" id="174633"/>
    <lineage>
        <taxon>Bacteria</taxon>
        <taxon>Pseudomonadati</taxon>
        <taxon>Planctomycetota</taxon>
        <taxon>Candidatus Brocadiia</taxon>
        <taxon>Candidatus Brocadiales</taxon>
        <taxon>Candidatus Brocadiaceae</taxon>
        <taxon>Candidatus Kuenenia</taxon>
    </lineage>
</organism>
<dbReference type="AlphaFoldDB" id="Q1PYW5"/>
<dbReference type="EMBL" id="CT573072">
    <property type="protein sequence ID" value="CAJ72277.1"/>
    <property type="molecule type" value="Genomic_DNA"/>
</dbReference>